<dbReference type="Pfam" id="PF04542">
    <property type="entry name" value="Sigma70_r2"/>
    <property type="match status" value="1"/>
</dbReference>
<evidence type="ECO:0000313" key="9">
    <source>
        <dbReference type="Proteomes" id="UP000623461"/>
    </source>
</evidence>
<dbReference type="SUPFAM" id="SSF88946">
    <property type="entry name" value="Sigma2 domain of RNA polymerase sigma factors"/>
    <property type="match status" value="1"/>
</dbReference>
<dbReference type="InterPro" id="IPR013325">
    <property type="entry name" value="RNA_pol_sigma_r2"/>
</dbReference>
<dbReference type="Pfam" id="PF20239">
    <property type="entry name" value="DUF6596"/>
    <property type="match status" value="1"/>
</dbReference>
<evidence type="ECO:0000259" key="7">
    <source>
        <dbReference type="Pfam" id="PF20239"/>
    </source>
</evidence>
<dbReference type="PANTHER" id="PTHR47756:SF2">
    <property type="entry name" value="BLL6612 PROTEIN"/>
    <property type="match status" value="1"/>
</dbReference>
<keyword evidence="9" id="KW-1185">Reference proteome</keyword>
<proteinExistence type="inferred from homology"/>
<dbReference type="InterPro" id="IPR007627">
    <property type="entry name" value="RNA_pol_sigma70_r2"/>
</dbReference>
<feature type="domain" description="DUF6596" evidence="7">
    <location>
        <begin position="183"/>
        <end position="283"/>
    </location>
</feature>
<evidence type="ECO:0000256" key="3">
    <source>
        <dbReference type="ARBA" id="ARBA00023082"/>
    </source>
</evidence>
<evidence type="ECO:0000256" key="4">
    <source>
        <dbReference type="ARBA" id="ARBA00023163"/>
    </source>
</evidence>
<dbReference type="SUPFAM" id="SSF88659">
    <property type="entry name" value="Sigma3 and sigma4 domains of RNA polymerase sigma factors"/>
    <property type="match status" value="1"/>
</dbReference>
<dbReference type="Pfam" id="PF08281">
    <property type="entry name" value="Sigma70_r4_2"/>
    <property type="match status" value="1"/>
</dbReference>
<protein>
    <submittedName>
        <fullName evidence="8">RNA polymerase sigma24 factor</fullName>
    </submittedName>
</protein>
<dbReference type="InterPro" id="IPR046531">
    <property type="entry name" value="DUF6596"/>
</dbReference>
<dbReference type="InterPro" id="IPR013324">
    <property type="entry name" value="RNA_pol_sigma_r3/r4-like"/>
</dbReference>
<evidence type="ECO:0000259" key="6">
    <source>
        <dbReference type="Pfam" id="PF08281"/>
    </source>
</evidence>
<name>A0ABQ2HQ89_9MICO</name>
<dbReference type="Gene3D" id="1.10.10.10">
    <property type="entry name" value="Winged helix-like DNA-binding domain superfamily/Winged helix DNA-binding domain"/>
    <property type="match status" value="1"/>
</dbReference>
<comment type="caution">
    <text evidence="8">The sequence shown here is derived from an EMBL/GenBank/DDBJ whole genome shotgun (WGS) entry which is preliminary data.</text>
</comment>
<comment type="similarity">
    <text evidence="1">Belongs to the sigma-70 factor family. ECF subfamily.</text>
</comment>
<evidence type="ECO:0000256" key="1">
    <source>
        <dbReference type="ARBA" id="ARBA00010641"/>
    </source>
</evidence>
<accession>A0ABQ2HQ89</accession>
<dbReference type="EMBL" id="BMNZ01000002">
    <property type="protein sequence ID" value="GGM87661.1"/>
    <property type="molecule type" value="Genomic_DNA"/>
</dbReference>
<sequence length="412" mass="44619">MGASVVTDELWRSVLPQVIGALVRRYRDFDRAEEAAQEALLAAAAQWPEEGVPDDPKAWLIRVGSRRLIDGLRSDEARERRELADATRAPADSLVAPPAYAVGSADRDDTLTLLLLCCHPALAPAARIALTLRAVGGLTTAQIAHAFLVPEATMGQRISRAKKQIRDAGAEFRMPPPDDAAARLREVLHVLYLVFTEGHTASSGGELHRVDLTAEAIRLARQVHALLPDDGEVTGLLALMLLTEARRPARTNVAGELVPLAEQDRSRWDAAYVSEGVALISDALTRTRLGPYQVQAAIAAVHDEAPSAAETDWAQVLALYGLLEQLAPGPVVSLNRAVALAMVEGPAAGLAVLDDLEQDKRLARHHRLHAVRAHLLEMTGDTEQARESYLLASRLTTSIPEQDHLRRKAEGL</sequence>
<feature type="domain" description="RNA polymerase sigma-70 region 2" evidence="5">
    <location>
        <begin position="10"/>
        <end position="75"/>
    </location>
</feature>
<dbReference type="InterPro" id="IPR036388">
    <property type="entry name" value="WH-like_DNA-bd_sf"/>
</dbReference>
<evidence type="ECO:0000256" key="2">
    <source>
        <dbReference type="ARBA" id="ARBA00023015"/>
    </source>
</evidence>
<keyword evidence="3" id="KW-0731">Sigma factor</keyword>
<organism evidence="8 9">
    <name type="scientific">Terrabacter tumescens</name>
    <dbReference type="NCBI Taxonomy" id="60443"/>
    <lineage>
        <taxon>Bacteria</taxon>
        <taxon>Bacillati</taxon>
        <taxon>Actinomycetota</taxon>
        <taxon>Actinomycetes</taxon>
        <taxon>Micrococcales</taxon>
        <taxon>Intrasporangiaceae</taxon>
        <taxon>Terrabacter</taxon>
    </lineage>
</organism>
<dbReference type="Proteomes" id="UP000623461">
    <property type="component" value="Unassembled WGS sequence"/>
</dbReference>
<gene>
    <name evidence="8" type="primary">rpoE</name>
    <name evidence="8" type="ORF">GCM10009721_10780</name>
</gene>
<evidence type="ECO:0000259" key="5">
    <source>
        <dbReference type="Pfam" id="PF04542"/>
    </source>
</evidence>
<keyword evidence="4" id="KW-0804">Transcription</keyword>
<feature type="domain" description="RNA polymerase sigma factor 70 region 4 type 2" evidence="6">
    <location>
        <begin position="114"/>
        <end position="165"/>
    </location>
</feature>
<reference evidence="9" key="1">
    <citation type="journal article" date="2019" name="Int. J. Syst. Evol. Microbiol.">
        <title>The Global Catalogue of Microorganisms (GCM) 10K type strain sequencing project: providing services to taxonomists for standard genome sequencing and annotation.</title>
        <authorList>
            <consortium name="The Broad Institute Genomics Platform"/>
            <consortium name="The Broad Institute Genome Sequencing Center for Infectious Disease"/>
            <person name="Wu L."/>
            <person name="Ma J."/>
        </authorList>
    </citation>
    <scope>NUCLEOTIDE SEQUENCE [LARGE SCALE GENOMIC DNA]</scope>
    <source>
        <strain evidence="9">JCM 1365</strain>
    </source>
</reference>
<dbReference type="RefSeq" id="WP_081920468.1">
    <property type="nucleotide sequence ID" value="NZ_BMNZ01000002.1"/>
</dbReference>
<keyword evidence="2" id="KW-0805">Transcription regulation</keyword>
<dbReference type="PANTHER" id="PTHR47756">
    <property type="entry name" value="BLL6612 PROTEIN-RELATED"/>
    <property type="match status" value="1"/>
</dbReference>
<evidence type="ECO:0000313" key="8">
    <source>
        <dbReference type="EMBL" id="GGM87661.1"/>
    </source>
</evidence>
<dbReference type="Gene3D" id="1.10.1740.10">
    <property type="match status" value="1"/>
</dbReference>
<dbReference type="InterPro" id="IPR013249">
    <property type="entry name" value="RNA_pol_sigma70_r4_t2"/>
</dbReference>